<dbReference type="SUPFAM" id="SSF52540">
    <property type="entry name" value="P-loop containing nucleoside triphosphate hydrolases"/>
    <property type="match status" value="1"/>
</dbReference>
<evidence type="ECO:0000313" key="4">
    <source>
        <dbReference type="Proteomes" id="UP001597322"/>
    </source>
</evidence>
<dbReference type="Gene3D" id="3.90.320.10">
    <property type="match status" value="1"/>
</dbReference>
<organism evidence="3 4">
    <name type="scientific">Rhizobium helianthi</name>
    <dbReference type="NCBI Taxonomy" id="1132695"/>
    <lineage>
        <taxon>Bacteria</taxon>
        <taxon>Pseudomonadati</taxon>
        <taxon>Pseudomonadota</taxon>
        <taxon>Alphaproteobacteria</taxon>
        <taxon>Hyphomicrobiales</taxon>
        <taxon>Rhizobiaceae</taxon>
        <taxon>Rhizobium/Agrobacterium group</taxon>
        <taxon>Rhizobium</taxon>
    </lineage>
</organism>
<dbReference type="InterPro" id="IPR011335">
    <property type="entry name" value="Restrct_endonuc-II-like"/>
</dbReference>
<accession>A0ABW4M9B0</accession>
<dbReference type="InterPro" id="IPR027417">
    <property type="entry name" value="P-loop_NTPase"/>
</dbReference>
<comment type="caution">
    <text evidence="3">The sequence shown here is derived from an EMBL/GenBank/DDBJ whole genome shotgun (WGS) entry which is preliminary data.</text>
</comment>
<evidence type="ECO:0000313" key="3">
    <source>
        <dbReference type="EMBL" id="MFD1747238.1"/>
    </source>
</evidence>
<feature type="domain" description="PD-(D/E)XK endonuclease-like" evidence="2">
    <location>
        <begin position="784"/>
        <end position="1030"/>
    </location>
</feature>
<dbReference type="EMBL" id="JBHUEQ010000032">
    <property type="protein sequence ID" value="MFD1747238.1"/>
    <property type="molecule type" value="Genomic_DNA"/>
</dbReference>
<dbReference type="InterPro" id="IPR014153">
    <property type="entry name" value="Ds_break_AddB"/>
</dbReference>
<gene>
    <name evidence="3" type="primary">addB</name>
    <name evidence="3" type="ORF">ACFSE1_17340</name>
</gene>
<dbReference type="InterPro" id="IPR038726">
    <property type="entry name" value="PDDEXK_AddAB-type"/>
</dbReference>
<proteinExistence type="predicted"/>
<name>A0ABW4M9B0_9HYPH</name>
<dbReference type="Pfam" id="PF12705">
    <property type="entry name" value="PDDEXK_1"/>
    <property type="match status" value="1"/>
</dbReference>
<sequence length="1069" mass="116603">MERHREKRILTIPPAIPFLRTVAAALCDGRLLSTYRYDDQDPLSLAKVTIYVPTRRAARVLRSEFVDLLGGRSAILPVIRPLGETDDDSGLFDVVAPEEMDLAVPIGGTQRLLELGRLILAWRNALPKAITDVHFASPLVAPASPADAIWLARSLVELIDAMETEDLDWARLENLNTAEHSLWWQLSAEFLKIASQFWPARLDELKRSSPARHQAAIINAEASRIAVREHAGPVIVAGSSGSVPAAANLIAAIADLPNGVVVLPGLDKAMPEEQWALLGLGDSAGRPDPASRSHPQYGLHRLLRKLGVSREDVPALGDVPDDLACRDLLLSRALAPAEATDSWNRWREEAPAETVRKAFADVALIEAANEREEAAAIAIALRLALERPGMDGESQAALITPDRALARRVAAELARFGITADDTAGTPLSSTPQGTLLSLVLEATLRPGDPVAITALLKHPLARFGLTTRQVFSGGNALELLALRGGTTEPDIAHLPALLHASLAQQAGDRHPRQWRLSLKPEAPGQAADLAERMANAASPLSAAVRPPLADGRRLTERLTLADWATRTGRVLEAVAITETGDLSTLWTGEAGERLAGLLGDIIATDGQIEADGPQWIDIMAALMASEAVKPRALSHPRVFIFGTLESRLQRVDTLIIGGMNEGSWPAQSVNNPFLSRSMKGDMGLEPPERRTGQLAHDFIMANGTRDLIYTRSLRQGGAPTVASRWLQRLLALGGEGLRKDLLARGEDYRRWAQMMDDTPPEERQPLGKRPAPTPPADLQPKKYSFSEVARLRRDPYAIYARRILKLDPIDPFNEDPGASERGTLYHRIIERYTSEVATTAGADDGWAQMQRIIAEEFQGARLPIHIEQVWRPRFVEVARAFLRWQNRRAGDVRKTYTELSSGFELPEAAIRLTGIADRIDIKGNGCADIIDYKTGLSPTAPQARALLDPQLALEAAALQAGGFKGLEATRVDDLLYVRLRPGERFTCDKVNNEGAKETAKVKPKSAMELAADSITQLTAFVNRLRDGDVGFASRLIPFQQGDYGGEYDHLARVAEWATADAEESEADE</sequence>
<dbReference type="RefSeq" id="WP_377404128.1">
    <property type="nucleotide sequence ID" value="NZ_JBHUEQ010000032.1"/>
</dbReference>
<dbReference type="InterPro" id="IPR011604">
    <property type="entry name" value="PDDEXK-like_dom_sf"/>
</dbReference>
<reference evidence="4" key="1">
    <citation type="journal article" date="2019" name="Int. J. Syst. Evol. Microbiol.">
        <title>The Global Catalogue of Microorganisms (GCM) 10K type strain sequencing project: providing services to taxonomists for standard genome sequencing and annotation.</title>
        <authorList>
            <consortium name="The Broad Institute Genomics Platform"/>
            <consortium name="The Broad Institute Genome Sequencing Center for Infectious Disease"/>
            <person name="Wu L."/>
            <person name="Ma J."/>
        </authorList>
    </citation>
    <scope>NUCLEOTIDE SEQUENCE [LARGE SCALE GENOMIC DNA]</scope>
    <source>
        <strain evidence="4">CG52</strain>
    </source>
</reference>
<keyword evidence="4" id="KW-1185">Reference proteome</keyword>
<protein>
    <submittedName>
        <fullName evidence="3">Double-strand break repair protein AddB</fullName>
    </submittedName>
</protein>
<dbReference type="SUPFAM" id="SSF52980">
    <property type="entry name" value="Restriction endonuclease-like"/>
    <property type="match status" value="1"/>
</dbReference>
<evidence type="ECO:0000256" key="1">
    <source>
        <dbReference type="SAM" id="MobiDB-lite"/>
    </source>
</evidence>
<feature type="region of interest" description="Disordered" evidence="1">
    <location>
        <begin position="756"/>
        <end position="781"/>
    </location>
</feature>
<dbReference type="Proteomes" id="UP001597322">
    <property type="component" value="Unassembled WGS sequence"/>
</dbReference>
<dbReference type="NCBIfam" id="TIGR02786">
    <property type="entry name" value="addB_alphas"/>
    <property type="match status" value="1"/>
</dbReference>
<evidence type="ECO:0000259" key="2">
    <source>
        <dbReference type="Pfam" id="PF12705"/>
    </source>
</evidence>